<dbReference type="STRING" id="318586.Pden_3090"/>
<keyword evidence="3" id="KW-1185">Reference proteome</keyword>
<dbReference type="KEGG" id="pde:Pden_3090"/>
<proteinExistence type="predicted"/>
<gene>
    <name evidence="2" type="ordered locus">Pden_3090</name>
</gene>
<accession>A1B6M7</accession>
<evidence type="ECO:0000313" key="3">
    <source>
        <dbReference type="Proteomes" id="UP000000361"/>
    </source>
</evidence>
<feature type="region of interest" description="Disordered" evidence="1">
    <location>
        <begin position="45"/>
        <end position="65"/>
    </location>
</feature>
<feature type="compositionally biased region" description="Basic and acidic residues" evidence="1">
    <location>
        <begin position="1"/>
        <end position="13"/>
    </location>
</feature>
<evidence type="ECO:0000256" key="1">
    <source>
        <dbReference type="SAM" id="MobiDB-lite"/>
    </source>
</evidence>
<organism evidence="2 3">
    <name type="scientific">Paracoccus denitrificans (strain Pd 1222)</name>
    <dbReference type="NCBI Taxonomy" id="318586"/>
    <lineage>
        <taxon>Bacteria</taxon>
        <taxon>Pseudomonadati</taxon>
        <taxon>Pseudomonadota</taxon>
        <taxon>Alphaproteobacteria</taxon>
        <taxon>Rhodobacterales</taxon>
        <taxon>Paracoccaceae</taxon>
        <taxon>Paracoccus</taxon>
    </lineage>
</organism>
<name>A1B6M7_PARDP</name>
<dbReference type="EnsemblBacteria" id="ABL71171">
    <property type="protein sequence ID" value="ABL71171"/>
    <property type="gene ID" value="Pden_3090"/>
</dbReference>
<feature type="region of interest" description="Disordered" evidence="1">
    <location>
        <begin position="1"/>
        <end position="23"/>
    </location>
</feature>
<dbReference type="EMBL" id="CP000490">
    <property type="protein sequence ID" value="ABL71171.1"/>
    <property type="molecule type" value="Genomic_DNA"/>
</dbReference>
<dbReference type="Proteomes" id="UP000000361">
    <property type="component" value="Chromosome 2"/>
</dbReference>
<dbReference type="HOGENOM" id="CLU_1569192_0_0_5"/>
<protein>
    <submittedName>
        <fullName evidence="2">Uncharacterized protein</fullName>
    </submittedName>
</protein>
<evidence type="ECO:0000313" key="2">
    <source>
        <dbReference type="EMBL" id="ABL71171.1"/>
    </source>
</evidence>
<dbReference type="AlphaFoldDB" id="A1B6M7"/>
<sequence length="170" mass="18639">MIRRGDSHRRATDRAGGSMDARARLDELKDPRATCTVSCSWSSPGVSGLPCSGPSSTVRATARPRPGSRCLAHFPVSTLQLLVTDREFVGTECVKFLNNGIIKFAIRLHEDRFAKGETQFDRVTIEDGCDLTLFAWRTTLMLDLSWKQHATCQEKVSAIGLLFAILGAVG</sequence>
<reference evidence="3" key="1">
    <citation type="submission" date="2006-12" db="EMBL/GenBank/DDBJ databases">
        <title>Complete sequence of chromosome 2 of Paracoccus denitrificans PD1222.</title>
        <authorList>
            <person name="Copeland A."/>
            <person name="Lucas S."/>
            <person name="Lapidus A."/>
            <person name="Barry K."/>
            <person name="Detter J.C."/>
            <person name="Glavina del Rio T."/>
            <person name="Hammon N."/>
            <person name="Israni S."/>
            <person name="Dalin E."/>
            <person name="Tice H."/>
            <person name="Pitluck S."/>
            <person name="Munk A.C."/>
            <person name="Brettin T."/>
            <person name="Bruce D."/>
            <person name="Han C."/>
            <person name="Tapia R."/>
            <person name="Gilna P."/>
            <person name="Schmutz J."/>
            <person name="Larimer F."/>
            <person name="Land M."/>
            <person name="Hauser L."/>
            <person name="Kyrpides N."/>
            <person name="Lykidis A."/>
            <person name="Spiro S."/>
            <person name="Richardson D.J."/>
            <person name="Moir J.W.B."/>
            <person name="Ferguson S.J."/>
            <person name="van Spanning R.J.M."/>
            <person name="Richardson P."/>
        </authorList>
    </citation>
    <scope>NUCLEOTIDE SEQUENCE [LARGE SCALE GENOMIC DNA]</scope>
    <source>
        <strain evidence="3">Pd 1222</strain>
    </source>
</reference>